<protein>
    <submittedName>
        <fullName evidence="1">Uncharacterized protein</fullName>
    </submittedName>
</protein>
<reference evidence="1 2" key="2">
    <citation type="journal article" date="2017" name="Sci. Rep.">
        <title>Ant-infecting Ophiocordyceps genomes reveal a high diversity of potential behavioral manipulation genes and a possible major role for enterotoxins.</title>
        <authorList>
            <person name="de Bekker C."/>
            <person name="Ohm R.A."/>
            <person name="Evans H.C."/>
            <person name="Brachmann A."/>
            <person name="Hughes D.P."/>
        </authorList>
    </citation>
    <scope>NUCLEOTIDE SEQUENCE [LARGE SCALE GENOMIC DNA]</scope>
    <source>
        <strain evidence="1 2">SC16a</strain>
    </source>
</reference>
<gene>
    <name evidence="1" type="ORF">XA68_14538</name>
</gene>
<accession>A0A2A9P9Y3</accession>
<dbReference type="Proteomes" id="UP000037136">
    <property type="component" value="Unassembled WGS sequence"/>
</dbReference>
<sequence>MRQRDARAQNDVKQFETCTVGAFLTTGLAPGPESHPTATSAPIELPLRQDAANRVARMLGYVNEAR</sequence>
<proteinExistence type="predicted"/>
<evidence type="ECO:0000313" key="1">
    <source>
        <dbReference type="EMBL" id="PFH57821.1"/>
    </source>
</evidence>
<evidence type="ECO:0000313" key="2">
    <source>
        <dbReference type="Proteomes" id="UP000037136"/>
    </source>
</evidence>
<keyword evidence="2" id="KW-1185">Reference proteome</keyword>
<name>A0A2A9P9Y3_OPHUN</name>
<dbReference type="EMBL" id="LAZP02000362">
    <property type="protein sequence ID" value="PFH57821.1"/>
    <property type="molecule type" value="Genomic_DNA"/>
</dbReference>
<reference evidence="1 2" key="1">
    <citation type="journal article" date="2015" name="BMC Genomics">
        <title>Gene expression during zombie ant biting behavior reflects the complexity underlying fungal parasitic behavioral manipulation.</title>
        <authorList>
            <person name="de Bekker C."/>
            <person name="Ohm R.A."/>
            <person name="Loreto R.G."/>
            <person name="Sebastian A."/>
            <person name="Albert I."/>
            <person name="Merrow M."/>
            <person name="Brachmann A."/>
            <person name="Hughes D.P."/>
        </authorList>
    </citation>
    <scope>NUCLEOTIDE SEQUENCE [LARGE SCALE GENOMIC DNA]</scope>
    <source>
        <strain evidence="1 2">SC16a</strain>
    </source>
</reference>
<dbReference type="AlphaFoldDB" id="A0A2A9P9Y3"/>
<comment type="caution">
    <text evidence="1">The sequence shown here is derived from an EMBL/GenBank/DDBJ whole genome shotgun (WGS) entry which is preliminary data.</text>
</comment>
<organism evidence="1 2">
    <name type="scientific">Ophiocordyceps unilateralis</name>
    <name type="common">Zombie-ant fungus</name>
    <name type="synonym">Torrubia unilateralis</name>
    <dbReference type="NCBI Taxonomy" id="268505"/>
    <lineage>
        <taxon>Eukaryota</taxon>
        <taxon>Fungi</taxon>
        <taxon>Dikarya</taxon>
        <taxon>Ascomycota</taxon>
        <taxon>Pezizomycotina</taxon>
        <taxon>Sordariomycetes</taxon>
        <taxon>Hypocreomycetidae</taxon>
        <taxon>Hypocreales</taxon>
        <taxon>Ophiocordycipitaceae</taxon>
        <taxon>Ophiocordyceps</taxon>
    </lineage>
</organism>